<comment type="caution">
    <text evidence="2">The sequence shown here is derived from an EMBL/GenBank/DDBJ whole genome shotgun (WGS) entry which is preliminary data.</text>
</comment>
<gene>
    <name evidence="2" type="ORF">Y1Q_0023304</name>
</gene>
<evidence type="ECO:0000313" key="2">
    <source>
        <dbReference type="EMBL" id="KYO38573.1"/>
    </source>
</evidence>
<feature type="region of interest" description="Disordered" evidence="1">
    <location>
        <begin position="1"/>
        <end position="51"/>
    </location>
</feature>
<reference evidence="2 3" key="1">
    <citation type="journal article" date="2012" name="Genome Biol.">
        <title>Sequencing three crocodilian genomes to illuminate the evolution of archosaurs and amniotes.</title>
        <authorList>
            <person name="St John J.A."/>
            <person name="Braun E.L."/>
            <person name="Isberg S.R."/>
            <person name="Miles L.G."/>
            <person name="Chong A.Y."/>
            <person name="Gongora J."/>
            <person name="Dalzell P."/>
            <person name="Moran C."/>
            <person name="Bed'hom B."/>
            <person name="Abzhanov A."/>
            <person name="Burgess S.C."/>
            <person name="Cooksey A.M."/>
            <person name="Castoe T.A."/>
            <person name="Crawford N.G."/>
            <person name="Densmore L.D."/>
            <person name="Drew J.C."/>
            <person name="Edwards S.V."/>
            <person name="Faircloth B.C."/>
            <person name="Fujita M.K."/>
            <person name="Greenwold M.J."/>
            <person name="Hoffmann F.G."/>
            <person name="Howard J.M."/>
            <person name="Iguchi T."/>
            <person name="Janes D.E."/>
            <person name="Khan S.Y."/>
            <person name="Kohno S."/>
            <person name="de Koning A.J."/>
            <person name="Lance S.L."/>
            <person name="McCarthy F.M."/>
            <person name="McCormack J.E."/>
            <person name="Merchant M.E."/>
            <person name="Peterson D.G."/>
            <person name="Pollock D.D."/>
            <person name="Pourmand N."/>
            <person name="Raney B.J."/>
            <person name="Roessler K.A."/>
            <person name="Sanford J.R."/>
            <person name="Sawyer R.H."/>
            <person name="Schmidt C.J."/>
            <person name="Triplett E.W."/>
            <person name="Tuberville T.D."/>
            <person name="Venegas-Anaya M."/>
            <person name="Howard J.T."/>
            <person name="Jarvis E.D."/>
            <person name="Guillette L.J.Jr."/>
            <person name="Glenn T.C."/>
            <person name="Green R.E."/>
            <person name="Ray D.A."/>
        </authorList>
    </citation>
    <scope>NUCLEOTIDE SEQUENCE [LARGE SCALE GENOMIC DNA]</scope>
    <source>
        <strain evidence="2">KSC_2009_1</strain>
    </source>
</reference>
<keyword evidence="3" id="KW-1185">Reference proteome</keyword>
<sequence>MSQKGLGTCPELTSEDSTLAEPGAGKIKQQHLRCPNESSDNTGVEGDGAPQKTHYYHTWHIENHCITSRF</sequence>
<proteinExistence type="predicted"/>
<protein>
    <submittedName>
        <fullName evidence="2">Uncharacterized protein</fullName>
    </submittedName>
</protein>
<evidence type="ECO:0000256" key="1">
    <source>
        <dbReference type="SAM" id="MobiDB-lite"/>
    </source>
</evidence>
<accession>A0A151NP74</accession>
<evidence type="ECO:0000313" key="3">
    <source>
        <dbReference type="Proteomes" id="UP000050525"/>
    </source>
</evidence>
<dbReference type="Proteomes" id="UP000050525">
    <property type="component" value="Unassembled WGS sequence"/>
</dbReference>
<dbReference type="EMBL" id="AKHW03002440">
    <property type="protein sequence ID" value="KYO38573.1"/>
    <property type="molecule type" value="Genomic_DNA"/>
</dbReference>
<organism evidence="2 3">
    <name type="scientific">Alligator mississippiensis</name>
    <name type="common">American alligator</name>
    <dbReference type="NCBI Taxonomy" id="8496"/>
    <lineage>
        <taxon>Eukaryota</taxon>
        <taxon>Metazoa</taxon>
        <taxon>Chordata</taxon>
        <taxon>Craniata</taxon>
        <taxon>Vertebrata</taxon>
        <taxon>Euteleostomi</taxon>
        <taxon>Archelosauria</taxon>
        <taxon>Archosauria</taxon>
        <taxon>Crocodylia</taxon>
        <taxon>Alligatoridae</taxon>
        <taxon>Alligatorinae</taxon>
        <taxon>Alligator</taxon>
    </lineage>
</organism>
<name>A0A151NP74_ALLMI</name>
<dbReference type="AlphaFoldDB" id="A0A151NP74"/>